<dbReference type="PANTHER" id="PTHR47815:SF1">
    <property type="entry name" value="UNIVERSAL STRESS PROTEIN A FAMILY PROTEIN C25B2.10"/>
    <property type="match status" value="1"/>
</dbReference>
<reference evidence="2 3" key="1">
    <citation type="journal article" date="2016" name="Mol. Biol. Evol.">
        <title>Comparative Genomics of Early-Diverging Mushroom-Forming Fungi Provides Insights into the Origins of Lignocellulose Decay Capabilities.</title>
        <authorList>
            <person name="Nagy L.G."/>
            <person name="Riley R."/>
            <person name="Tritt A."/>
            <person name="Adam C."/>
            <person name="Daum C."/>
            <person name="Floudas D."/>
            <person name="Sun H."/>
            <person name="Yadav J.S."/>
            <person name="Pangilinan J."/>
            <person name="Larsson K.H."/>
            <person name="Matsuura K."/>
            <person name="Barry K."/>
            <person name="Labutti K."/>
            <person name="Kuo R."/>
            <person name="Ohm R.A."/>
            <person name="Bhattacharya S.S."/>
            <person name="Shirouzu T."/>
            <person name="Yoshinaga Y."/>
            <person name="Martin F.M."/>
            <person name="Grigoriev I.V."/>
            <person name="Hibbett D.S."/>
        </authorList>
    </citation>
    <scope>NUCLEOTIDE SEQUENCE [LARGE SCALE GENOMIC DNA]</scope>
    <source>
        <strain evidence="2 3">HHB12733</strain>
    </source>
</reference>
<dbReference type="SUPFAM" id="SSF52402">
    <property type="entry name" value="Adenine nucleotide alpha hydrolases-like"/>
    <property type="match status" value="1"/>
</dbReference>
<dbReference type="Proteomes" id="UP000076842">
    <property type="component" value="Unassembled WGS sequence"/>
</dbReference>
<organism evidence="2 3">
    <name type="scientific">Calocera cornea HHB12733</name>
    <dbReference type="NCBI Taxonomy" id="1353952"/>
    <lineage>
        <taxon>Eukaryota</taxon>
        <taxon>Fungi</taxon>
        <taxon>Dikarya</taxon>
        <taxon>Basidiomycota</taxon>
        <taxon>Agaricomycotina</taxon>
        <taxon>Dacrymycetes</taxon>
        <taxon>Dacrymycetales</taxon>
        <taxon>Dacrymycetaceae</taxon>
        <taxon>Calocera</taxon>
    </lineage>
</organism>
<protein>
    <recommendedName>
        <fullName evidence="1">UspA domain-containing protein</fullName>
    </recommendedName>
</protein>
<feature type="domain" description="UspA" evidence="1">
    <location>
        <begin position="46"/>
        <end position="186"/>
    </location>
</feature>
<dbReference type="EMBL" id="KV423935">
    <property type="protein sequence ID" value="KZT59938.1"/>
    <property type="molecule type" value="Genomic_DNA"/>
</dbReference>
<gene>
    <name evidence="2" type="ORF">CALCODRAFT_429995</name>
</gene>
<dbReference type="InParanoid" id="A0A165HZ83"/>
<dbReference type="InterPro" id="IPR014729">
    <property type="entry name" value="Rossmann-like_a/b/a_fold"/>
</dbReference>
<dbReference type="Pfam" id="PF00582">
    <property type="entry name" value="Usp"/>
    <property type="match status" value="1"/>
</dbReference>
<dbReference type="Gene3D" id="3.40.50.620">
    <property type="entry name" value="HUPs"/>
    <property type="match status" value="1"/>
</dbReference>
<dbReference type="PANTHER" id="PTHR47815">
    <property type="entry name" value="UNIVERSAL STRESS PROTEIN A FAMILY PROTEIN C25B2.10"/>
    <property type="match status" value="1"/>
</dbReference>
<dbReference type="AlphaFoldDB" id="A0A165HZ83"/>
<accession>A0A165HZ83</accession>
<sequence>MTTPLQGYKNRVGFDTFGETTTELFSFTLQAKSDNYEKTRKTRIYLCAASPDESGQEALDWALEWLVQDADELVVFRGFEIEDAASVSEQDTLRAQAHALLLEILERNSELESGRRKLSVTVEFVAGRITDTIERLIALYRPDSLVVGTRARKGMKALGAALGAPGMGSVSRWCVSHSPVPVIVVRPERKVKKTLDKRRNDPKRAQEFELLSEVLSRQPGLANSPPVSTHLPHN</sequence>
<dbReference type="OrthoDB" id="843225at2759"/>
<keyword evidence="3" id="KW-1185">Reference proteome</keyword>
<name>A0A165HZ83_9BASI</name>
<proteinExistence type="predicted"/>
<evidence type="ECO:0000313" key="3">
    <source>
        <dbReference type="Proteomes" id="UP000076842"/>
    </source>
</evidence>
<dbReference type="InterPro" id="IPR006016">
    <property type="entry name" value="UspA"/>
</dbReference>
<evidence type="ECO:0000313" key="2">
    <source>
        <dbReference type="EMBL" id="KZT59938.1"/>
    </source>
</evidence>
<dbReference type="STRING" id="1353952.A0A165HZ83"/>
<dbReference type="CDD" id="cd23659">
    <property type="entry name" value="USP_At3g01520-like"/>
    <property type="match status" value="1"/>
</dbReference>
<evidence type="ECO:0000259" key="1">
    <source>
        <dbReference type="Pfam" id="PF00582"/>
    </source>
</evidence>